<keyword evidence="2" id="KW-1185">Reference proteome</keyword>
<dbReference type="AlphaFoldDB" id="A0A9Q0BRQ4"/>
<evidence type="ECO:0000313" key="1">
    <source>
        <dbReference type="EMBL" id="KAI8042302.1"/>
    </source>
</evidence>
<dbReference type="Proteomes" id="UP001059596">
    <property type="component" value="Unassembled WGS sequence"/>
</dbReference>
<dbReference type="EMBL" id="JAMKOV010000002">
    <property type="protein sequence ID" value="KAI8042302.1"/>
    <property type="molecule type" value="Genomic_DNA"/>
</dbReference>
<comment type="caution">
    <text evidence="1">The sequence shown here is derived from an EMBL/GenBank/DDBJ whole genome shotgun (WGS) entry which is preliminary data.</text>
</comment>
<protein>
    <submittedName>
        <fullName evidence="1">Uncharacterized protein</fullName>
    </submittedName>
</protein>
<proteinExistence type="predicted"/>
<gene>
    <name evidence="1" type="ORF">M5D96_003604</name>
</gene>
<reference evidence="1" key="1">
    <citation type="journal article" date="2023" name="Genome Biol. Evol.">
        <title>Long-read-based Genome Assembly of Drosophila gunungcola Reveals Fewer Chemosensory Genes in Flower-breeding Species.</title>
        <authorList>
            <person name="Negi A."/>
            <person name="Liao B.Y."/>
            <person name="Yeh S.D."/>
        </authorList>
    </citation>
    <scope>NUCLEOTIDE SEQUENCE</scope>
    <source>
        <strain evidence="1">Sukarami</strain>
    </source>
</reference>
<accession>A0A9Q0BRQ4</accession>
<name>A0A9Q0BRQ4_9MUSC</name>
<organism evidence="1 2">
    <name type="scientific">Drosophila gunungcola</name>
    <name type="common">fruit fly</name>
    <dbReference type="NCBI Taxonomy" id="103775"/>
    <lineage>
        <taxon>Eukaryota</taxon>
        <taxon>Metazoa</taxon>
        <taxon>Ecdysozoa</taxon>
        <taxon>Arthropoda</taxon>
        <taxon>Hexapoda</taxon>
        <taxon>Insecta</taxon>
        <taxon>Pterygota</taxon>
        <taxon>Neoptera</taxon>
        <taxon>Endopterygota</taxon>
        <taxon>Diptera</taxon>
        <taxon>Brachycera</taxon>
        <taxon>Muscomorpha</taxon>
        <taxon>Ephydroidea</taxon>
        <taxon>Drosophilidae</taxon>
        <taxon>Drosophila</taxon>
        <taxon>Sophophora</taxon>
    </lineage>
</organism>
<sequence length="31" mass="3543">MGILFLLKQKQQGVLLPVLTPGRKVNTRRTH</sequence>
<evidence type="ECO:0000313" key="2">
    <source>
        <dbReference type="Proteomes" id="UP001059596"/>
    </source>
</evidence>